<dbReference type="Pfam" id="PF13641">
    <property type="entry name" value="Glyco_tranf_2_3"/>
    <property type="match status" value="1"/>
</dbReference>
<organism evidence="2 3">
    <name type="scientific">Planktothrix serta PCC 8927</name>
    <dbReference type="NCBI Taxonomy" id="671068"/>
    <lineage>
        <taxon>Bacteria</taxon>
        <taxon>Bacillati</taxon>
        <taxon>Cyanobacteriota</taxon>
        <taxon>Cyanophyceae</taxon>
        <taxon>Oscillatoriophycideae</taxon>
        <taxon>Oscillatoriales</taxon>
        <taxon>Microcoleaceae</taxon>
        <taxon>Planktothrix</taxon>
    </lineage>
</organism>
<comment type="caution">
    <text evidence="2">The sequence shown here is derived from an EMBL/GenBank/DDBJ whole genome shotgun (WGS) entry which is preliminary data.</text>
</comment>
<dbReference type="InterPro" id="IPR029044">
    <property type="entry name" value="Nucleotide-diphossugar_trans"/>
</dbReference>
<keyword evidence="2" id="KW-0808">Transferase</keyword>
<dbReference type="InterPro" id="IPR050256">
    <property type="entry name" value="Glycosyltransferase_2"/>
</dbReference>
<reference evidence="2" key="1">
    <citation type="submission" date="2019-10" db="EMBL/GenBank/DDBJ databases">
        <authorList>
            <consortium name="Genoscope - CEA"/>
            <person name="William W."/>
        </authorList>
    </citation>
    <scope>NUCLEOTIDE SEQUENCE [LARGE SCALE GENOMIC DNA]</scope>
    <source>
        <strain evidence="2">BBR_PRJEB10992</strain>
    </source>
</reference>
<dbReference type="PANTHER" id="PTHR48090">
    <property type="entry name" value="UNDECAPRENYL-PHOSPHATE 4-DEOXY-4-FORMAMIDO-L-ARABINOSE TRANSFERASE-RELATED"/>
    <property type="match status" value="1"/>
</dbReference>
<dbReference type="OrthoDB" id="9797391at2"/>
<feature type="transmembrane region" description="Helical" evidence="1">
    <location>
        <begin position="6"/>
        <end position="34"/>
    </location>
</feature>
<keyword evidence="3" id="KW-1185">Reference proteome</keyword>
<dbReference type="GO" id="GO:0016740">
    <property type="term" value="F:transferase activity"/>
    <property type="evidence" value="ECO:0007669"/>
    <property type="project" value="UniProtKB-KW"/>
</dbReference>
<evidence type="ECO:0000256" key="1">
    <source>
        <dbReference type="SAM" id="Phobius"/>
    </source>
</evidence>
<dbReference type="CDD" id="cd06438">
    <property type="entry name" value="EpsO_like"/>
    <property type="match status" value="1"/>
</dbReference>
<dbReference type="RefSeq" id="WP_083618643.1">
    <property type="nucleotide sequence ID" value="NZ_LR734844.1"/>
</dbReference>
<dbReference type="SUPFAM" id="SSF53448">
    <property type="entry name" value="Nucleotide-diphospho-sugar transferases"/>
    <property type="match status" value="1"/>
</dbReference>
<dbReference type="AlphaFoldDB" id="A0A7Z9DX94"/>
<proteinExistence type="predicted"/>
<gene>
    <name evidence="2" type="ORF">PL8927_270220</name>
</gene>
<feature type="transmembrane region" description="Helical" evidence="1">
    <location>
        <begin position="331"/>
        <end position="352"/>
    </location>
</feature>
<dbReference type="Proteomes" id="UP000184550">
    <property type="component" value="Unassembled WGS sequence"/>
</dbReference>
<feature type="transmembrane region" description="Helical" evidence="1">
    <location>
        <begin position="295"/>
        <end position="319"/>
    </location>
</feature>
<keyword evidence="1" id="KW-0472">Membrane</keyword>
<keyword evidence="1" id="KW-1133">Transmembrane helix</keyword>
<dbReference type="EMBL" id="CZCU02000099">
    <property type="protein sequence ID" value="VXD14000.1"/>
    <property type="molecule type" value="Genomic_DNA"/>
</dbReference>
<dbReference type="PANTHER" id="PTHR48090:SF6">
    <property type="entry name" value="SLR5056 PROTEIN"/>
    <property type="match status" value="1"/>
</dbReference>
<protein>
    <submittedName>
        <fullName evidence="2">Glycosyl transferase</fullName>
    </submittedName>
</protein>
<sequence>MSITTQLIIGLTLIAVALAIPVSVFFVECLAALIQKGSPNKQFRAVAPKVSILIPAHNEASEIEATLNTILPQVDSKKTIVVIADNCTDETAAIARQLGTTVLERHDLGHRGKGYALDYGLNFLAQDPPDVVVMIDADCRVEPGTITKIAQQAMVKQRPVQSTYLMETPKKPTPKDSISAFAFLVKNSIRPQGLARLGCPCVLTGTGMAFPWSVIRKVSLASSNLVEDMQLGVDLALSGASPMFCEDAQIIGVLPAQEKAAKTQRTRWEHGHLKTLYTQVPLLISASIRQKRLDLFALALDLCVPPLAFLVMLWVAALVPSLLMAVCNLSALPLQCLIFEGTLLLTAILITWSNFGRSILSRKTLLSIPFYILWKLPMYFSFFKKPQQEWVRTQRDTMVSLEP</sequence>
<dbReference type="Gene3D" id="3.90.550.10">
    <property type="entry name" value="Spore Coat Polysaccharide Biosynthesis Protein SpsA, Chain A"/>
    <property type="match status" value="1"/>
</dbReference>
<keyword evidence="1" id="KW-0812">Transmembrane</keyword>
<evidence type="ECO:0000313" key="2">
    <source>
        <dbReference type="EMBL" id="VXD14000.1"/>
    </source>
</evidence>
<evidence type="ECO:0000313" key="3">
    <source>
        <dbReference type="Proteomes" id="UP000184550"/>
    </source>
</evidence>
<name>A0A7Z9DX94_9CYAN</name>
<accession>A0A7Z9DX94</accession>